<dbReference type="GeneID" id="66080786"/>
<keyword evidence="2" id="KW-1185">Reference proteome</keyword>
<dbReference type="Proteomes" id="UP001049176">
    <property type="component" value="Chromosome 7"/>
</dbReference>
<evidence type="ECO:0000313" key="1">
    <source>
        <dbReference type="EMBL" id="KAG7090094.1"/>
    </source>
</evidence>
<comment type="caution">
    <text evidence="1">The sequence shown here is derived from an EMBL/GenBank/DDBJ whole genome shotgun (WGS) entry which is preliminary data.</text>
</comment>
<dbReference type="OrthoDB" id="10412236at2759"/>
<evidence type="ECO:0000313" key="2">
    <source>
        <dbReference type="Proteomes" id="UP001049176"/>
    </source>
</evidence>
<sequence>MEVFTGASKVKIGKGNFSNVGRDQNNYYTTHNNIVQTRGKNKKVSRDLPELSEYTEIKRGDIYKSKDGVCYSWRLCSNGKDDTEMAVYTAELNITGPFGQKKFTVKTYRGRSAMKEWRRDFSRCSKDWLRDVPLFGYDRSSVPSLIFCGELVPVAHIEIGLGWVGLFCIHLLKTSLGCSRNELWMDPTQGRFCRGPIGPKCRDWRDEKSNVIVPSDVEFLQEDVVIRYFASKKNDRALLFTVSYAGHVETLDDIALGRRTQVISTLINSTIAFLENVRWRSWTDCLGKRQRMPDRATRFRLRGNRRKIQVDSVNESVPWLTQASSVFHAHNISIDEDLSSYKLVFSYFKLRGTLQQSKRKRQRRQSLDTPIYFILRPSSNAVYHWSFDPTGQTPLTPDMCKYLGLPFKLSLEVIPLQISWSTKIYKAVRDYQIVRGFDPASTDFAQSFSYPVYDVVPAEVRFQEIVEEQHEIPADLDDVPSLPMVKVLLGSNVHADPVEELDDSFSLASLFYEIEGCSNTSSDASPAQTANSEYTQQGEYVLVDLTWYSLHLRVALFTRGRGTFNTGHTLWFVPGSFTWEAIEGSGISAAMI</sequence>
<reference evidence="1" key="1">
    <citation type="journal article" date="2021" name="Genome Biol. Evol.">
        <title>The assembled and annotated genome of the fairy-ring fungus Marasmius oreades.</title>
        <authorList>
            <person name="Hiltunen M."/>
            <person name="Ament-Velasquez S.L."/>
            <person name="Johannesson H."/>
        </authorList>
    </citation>
    <scope>NUCLEOTIDE SEQUENCE</scope>
    <source>
        <strain evidence="1">03SP1</strain>
    </source>
</reference>
<organism evidence="1 2">
    <name type="scientific">Marasmius oreades</name>
    <name type="common">fairy-ring Marasmius</name>
    <dbReference type="NCBI Taxonomy" id="181124"/>
    <lineage>
        <taxon>Eukaryota</taxon>
        <taxon>Fungi</taxon>
        <taxon>Dikarya</taxon>
        <taxon>Basidiomycota</taxon>
        <taxon>Agaricomycotina</taxon>
        <taxon>Agaricomycetes</taxon>
        <taxon>Agaricomycetidae</taxon>
        <taxon>Agaricales</taxon>
        <taxon>Marasmiineae</taxon>
        <taxon>Marasmiaceae</taxon>
        <taxon>Marasmius</taxon>
    </lineage>
</organism>
<gene>
    <name evidence="1" type="ORF">E1B28_011711</name>
</gene>
<proteinExistence type="predicted"/>
<protein>
    <submittedName>
        <fullName evidence="1">Uncharacterized protein</fullName>
    </submittedName>
</protein>
<dbReference type="EMBL" id="CM032187">
    <property type="protein sequence ID" value="KAG7090094.1"/>
    <property type="molecule type" value="Genomic_DNA"/>
</dbReference>
<dbReference type="AlphaFoldDB" id="A0A9P7USD5"/>
<dbReference type="KEGG" id="more:E1B28_011711"/>
<name>A0A9P7USD5_9AGAR</name>
<dbReference type="RefSeq" id="XP_043006564.1">
    <property type="nucleotide sequence ID" value="XM_043160797.1"/>
</dbReference>
<accession>A0A9P7USD5</accession>